<reference evidence="1" key="1">
    <citation type="submission" date="2021-02" db="EMBL/GenBank/DDBJ databases">
        <authorList>
            <person name="Nowell W R."/>
        </authorList>
    </citation>
    <scope>NUCLEOTIDE SEQUENCE</scope>
</reference>
<dbReference type="AlphaFoldDB" id="A0A8S3F9K8"/>
<gene>
    <name evidence="1" type="ORF">BYL167_LOCUS65750</name>
</gene>
<evidence type="ECO:0000313" key="1">
    <source>
        <dbReference type="EMBL" id="CAF5111445.1"/>
    </source>
</evidence>
<evidence type="ECO:0000313" key="2">
    <source>
        <dbReference type="Proteomes" id="UP000681967"/>
    </source>
</evidence>
<organism evidence="1 2">
    <name type="scientific">Rotaria magnacalcarata</name>
    <dbReference type="NCBI Taxonomy" id="392030"/>
    <lineage>
        <taxon>Eukaryota</taxon>
        <taxon>Metazoa</taxon>
        <taxon>Spiralia</taxon>
        <taxon>Gnathifera</taxon>
        <taxon>Rotifera</taxon>
        <taxon>Eurotatoria</taxon>
        <taxon>Bdelloidea</taxon>
        <taxon>Philodinida</taxon>
        <taxon>Philodinidae</taxon>
        <taxon>Rotaria</taxon>
    </lineage>
</organism>
<accession>A0A8S3F9K8</accession>
<comment type="caution">
    <text evidence="1">The sequence shown here is derived from an EMBL/GenBank/DDBJ whole genome shotgun (WGS) entry which is preliminary data.</text>
</comment>
<protein>
    <submittedName>
        <fullName evidence="1">Uncharacterized protein</fullName>
    </submittedName>
</protein>
<proteinExistence type="predicted"/>
<name>A0A8S3F9K8_9BILA</name>
<feature type="non-terminal residue" evidence="1">
    <location>
        <position position="1"/>
    </location>
</feature>
<dbReference type="Proteomes" id="UP000681967">
    <property type="component" value="Unassembled WGS sequence"/>
</dbReference>
<dbReference type="EMBL" id="CAJOBH010241652">
    <property type="protein sequence ID" value="CAF5111445.1"/>
    <property type="molecule type" value="Genomic_DNA"/>
</dbReference>
<sequence length="263" mass="29746">MRVRYHIVYHFAAIIKISADIAVFNLSSELTTWSYQHATSIESTRVFLDDITINELAIVSNTLNCETIFVLILTNNHWIEIYSAKSLKHEPLFSLHLHSPARVHSTPSGSSYVLTNKGSMYCIAQHVTSDTEIIFNQTANTQLNIQCSMMWSSVLTLNGLECLIVLADNGQSMAIWTLERIVYIDIDISPYVSSAQLKSVLSEQRENVLLLYFNNKTLISVQVNLDISNDKGRVQLTPFGEIDKFCLRKHSLAVYNKGKTQLN</sequence>